<protein>
    <recommendedName>
        <fullName evidence="2">Pyridoxal phosphate homeostasis protein</fullName>
        <shortName evidence="2">PLP homeostasis protein</shortName>
    </recommendedName>
</protein>
<dbReference type="Pfam" id="PF01168">
    <property type="entry name" value="Ala_racemase_N"/>
    <property type="match status" value="1"/>
</dbReference>
<dbReference type="PANTHER" id="PTHR10146">
    <property type="entry name" value="PROLINE SYNTHETASE CO-TRANSCRIBED BACTERIAL HOMOLOG PROTEIN"/>
    <property type="match status" value="1"/>
</dbReference>
<comment type="function">
    <text evidence="2">Pyridoxal 5'-phosphate (PLP)-binding protein, which is involved in PLP homeostasis.</text>
</comment>
<dbReference type="RefSeq" id="WP_066853225.1">
    <property type="nucleotide sequence ID" value="NZ_JXMS01000006.1"/>
</dbReference>
<gene>
    <name evidence="6" type="ORF">SP90_05025</name>
</gene>
<dbReference type="PIRSF" id="PIRSF004848">
    <property type="entry name" value="YBL036c_PLPDEIII"/>
    <property type="match status" value="1"/>
</dbReference>
<comment type="similarity">
    <text evidence="2 4">Belongs to the pyridoxal phosphate-binding protein YggS/PROSC family.</text>
</comment>
<dbReference type="SUPFAM" id="SSF51419">
    <property type="entry name" value="PLP-binding barrel"/>
    <property type="match status" value="1"/>
</dbReference>
<comment type="cofactor">
    <cofactor evidence="3">
        <name>pyridoxal 5'-phosphate</name>
        <dbReference type="ChEBI" id="CHEBI:597326"/>
    </cofactor>
</comment>
<dbReference type="InterPro" id="IPR011078">
    <property type="entry name" value="PyrdxlP_homeostasis"/>
</dbReference>
<dbReference type="PATRIC" id="fig|1560234.3.peg.2967"/>
<dbReference type="CDD" id="cd00635">
    <property type="entry name" value="PLPDE_III_YBL036c_like"/>
    <property type="match status" value="1"/>
</dbReference>
<reference evidence="6 7" key="1">
    <citation type="submission" date="2015-01" db="EMBL/GenBank/DDBJ databases">
        <title>Desulfovibrio sp. JC271 draft genome sequence.</title>
        <authorList>
            <person name="Shivani Y."/>
            <person name="Subhash Y."/>
            <person name="Sasikala C."/>
            <person name="Ramana C.V."/>
        </authorList>
    </citation>
    <scope>NUCLEOTIDE SEQUENCE [LARGE SCALE GENOMIC DNA]</scope>
    <source>
        <strain evidence="6 7">JC271</strain>
    </source>
</reference>
<feature type="modified residue" description="N6-(pyridoxal phosphate)lysine" evidence="2 3">
    <location>
        <position position="43"/>
    </location>
</feature>
<evidence type="ECO:0000313" key="7">
    <source>
        <dbReference type="Proteomes" id="UP000091979"/>
    </source>
</evidence>
<dbReference type="NCBIfam" id="TIGR00044">
    <property type="entry name" value="YggS family pyridoxal phosphate-dependent enzyme"/>
    <property type="match status" value="1"/>
</dbReference>
<keyword evidence="1 2" id="KW-0663">Pyridoxal phosphate</keyword>
<keyword evidence="7" id="KW-1185">Reference proteome</keyword>
<dbReference type="Proteomes" id="UP000091979">
    <property type="component" value="Unassembled WGS sequence"/>
</dbReference>
<dbReference type="OrthoDB" id="9804072at2"/>
<comment type="caution">
    <text evidence="6">The sequence shown here is derived from an EMBL/GenBank/DDBJ whole genome shotgun (WGS) entry which is preliminary data.</text>
</comment>
<dbReference type="InterPro" id="IPR029066">
    <property type="entry name" value="PLP-binding_barrel"/>
</dbReference>
<organism evidence="6 7">
    <name type="scientific">Halodesulfovibrio spirochaetisodalis</name>
    <dbReference type="NCBI Taxonomy" id="1560234"/>
    <lineage>
        <taxon>Bacteria</taxon>
        <taxon>Pseudomonadati</taxon>
        <taxon>Thermodesulfobacteriota</taxon>
        <taxon>Desulfovibrionia</taxon>
        <taxon>Desulfovibrionales</taxon>
        <taxon>Desulfovibrionaceae</taxon>
        <taxon>Halodesulfovibrio</taxon>
    </lineage>
</organism>
<dbReference type="FunFam" id="3.20.20.10:FF:000018">
    <property type="entry name" value="Pyridoxal phosphate homeostasis protein"/>
    <property type="match status" value="1"/>
</dbReference>
<evidence type="ECO:0000256" key="4">
    <source>
        <dbReference type="RuleBase" id="RU004514"/>
    </source>
</evidence>
<dbReference type="AlphaFoldDB" id="A0A1B7XH67"/>
<dbReference type="PANTHER" id="PTHR10146:SF14">
    <property type="entry name" value="PYRIDOXAL PHOSPHATE HOMEOSTASIS PROTEIN"/>
    <property type="match status" value="1"/>
</dbReference>
<feature type="domain" description="Alanine racemase N-terminal" evidence="5">
    <location>
        <begin position="16"/>
        <end position="243"/>
    </location>
</feature>
<dbReference type="STRING" id="1560234.SP90_05025"/>
<proteinExistence type="inferred from homology"/>
<evidence type="ECO:0000259" key="5">
    <source>
        <dbReference type="Pfam" id="PF01168"/>
    </source>
</evidence>
<dbReference type="InterPro" id="IPR001608">
    <property type="entry name" value="Ala_racemase_N"/>
</dbReference>
<sequence length="244" mass="27144">MNECQVDGAAIIARYDAVVEKIAEAARNAGRNPEEVKLIAVSKRHPAESVRILNNHGQLDFGENYVQEALAKQEELAEHTINWHFIGHLQSKKAKDVAGKFALIHSIDRLSLAQKLQKRMEMLPVSGLDGERKVQDILLQVNIGDEAQKSGVDKDGLFELAEQIMALPQLRICGLMGMPPASCVAEEARPFFSNLRMLRDELATRLGMPLKHLSMGMTQDYVQAIEEGATFVRIGTEIFGPRPY</sequence>
<dbReference type="EMBL" id="JXMS01000006">
    <property type="protein sequence ID" value="OBQ54850.1"/>
    <property type="molecule type" value="Genomic_DNA"/>
</dbReference>
<evidence type="ECO:0000313" key="6">
    <source>
        <dbReference type="EMBL" id="OBQ54850.1"/>
    </source>
</evidence>
<evidence type="ECO:0000256" key="3">
    <source>
        <dbReference type="PIRSR" id="PIRSR004848-1"/>
    </source>
</evidence>
<dbReference type="GO" id="GO:0030170">
    <property type="term" value="F:pyridoxal phosphate binding"/>
    <property type="evidence" value="ECO:0007669"/>
    <property type="project" value="UniProtKB-UniRule"/>
</dbReference>
<dbReference type="Gene3D" id="3.20.20.10">
    <property type="entry name" value="Alanine racemase"/>
    <property type="match status" value="1"/>
</dbReference>
<evidence type="ECO:0000256" key="1">
    <source>
        <dbReference type="ARBA" id="ARBA00022898"/>
    </source>
</evidence>
<dbReference type="HAMAP" id="MF_02087">
    <property type="entry name" value="PLP_homeostasis"/>
    <property type="match status" value="1"/>
</dbReference>
<name>A0A1B7XH67_9BACT</name>
<accession>A0A1B7XH67</accession>
<dbReference type="PROSITE" id="PS01211">
    <property type="entry name" value="UPF0001"/>
    <property type="match status" value="1"/>
</dbReference>
<evidence type="ECO:0000256" key="2">
    <source>
        <dbReference type="HAMAP-Rule" id="MF_02087"/>
    </source>
</evidence>